<feature type="chain" id="PRO_5042843956" description="Secreted protein" evidence="1">
    <location>
        <begin position="26"/>
        <end position="122"/>
    </location>
</feature>
<keyword evidence="1" id="KW-0732">Signal</keyword>
<protein>
    <recommendedName>
        <fullName evidence="4">Secreted protein</fullName>
    </recommendedName>
</protein>
<evidence type="ECO:0000256" key="1">
    <source>
        <dbReference type="SAM" id="SignalP"/>
    </source>
</evidence>
<evidence type="ECO:0000313" key="3">
    <source>
        <dbReference type="Proteomes" id="UP001374584"/>
    </source>
</evidence>
<keyword evidence="3" id="KW-1185">Reference proteome</keyword>
<dbReference type="EMBL" id="JAYMYR010000003">
    <property type="protein sequence ID" value="KAK7372561.1"/>
    <property type="molecule type" value="Genomic_DNA"/>
</dbReference>
<comment type="caution">
    <text evidence="2">The sequence shown here is derived from an EMBL/GenBank/DDBJ whole genome shotgun (WGS) entry which is preliminary data.</text>
</comment>
<evidence type="ECO:0008006" key="4">
    <source>
        <dbReference type="Google" id="ProtNLM"/>
    </source>
</evidence>
<evidence type="ECO:0000313" key="2">
    <source>
        <dbReference type="EMBL" id="KAK7372561.1"/>
    </source>
</evidence>
<gene>
    <name evidence="2" type="ORF">VNO80_05944</name>
</gene>
<feature type="signal peptide" evidence="1">
    <location>
        <begin position="1"/>
        <end position="25"/>
    </location>
</feature>
<proteinExistence type="predicted"/>
<name>A0AAN9RH67_PHACN</name>
<accession>A0AAN9RH67</accession>
<organism evidence="2 3">
    <name type="scientific">Phaseolus coccineus</name>
    <name type="common">Scarlet runner bean</name>
    <name type="synonym">Phaseolus multiflorus</name>
    <dbReference type="NCBI Taxonomy" id="3886"/>
    <lineage>
        <taxon>Eukaryota</taxon>
        <taxon>Viridiplantae</taxon>
        <taxon>Streptophyta</taxon>
        <taxon>Embryophyta</taxon>
        <taxon>Tracheophyta</taxon>
        <taxon>Spermatophyta</taxon>
        <taxon>Magnoliopsida</taxon>
        <taxon>eudicotyledons</taxon>
        <taxon>Gunneridae</taxon>
        <taxon>Pentapetalae</taxon>
        <taxon>rosids</taxon>
        <taxon>fabids</taxon>
        <taxon>Fabales</taxon>
        <taxon>Fabaceae</taxon>
        <taxon>Papilionoideae</taxon>
        <taxon>50 kb inversion clade</taxon>
        <taxon>NPAAA clade</taxon>
        <taxon>indigoferoid/millettioid clade</taxon>
        <taxon>Phaseoleae</taxon>
        <taxon>Phaseolus</taxon>
    </lineage>
</organism>
<sequence>MNVVPQSVLLLVGVFLFPSPPCVLRVHPFLRASILLVHKLRVLVRGLACAGQDLAGPGSTAVAAGCSLPLKWSIIPNTVASRERVASQSWRFSMGSGTVASLCVVHDGLPIILPPTLVSFGF</sequence>
<reference evidence="2 3" key="1">
    <citation type="submission" date="2024-01" db="EMBL/GenBank/DDBJ databases">
        <title>The genomes of 5 underutilized Papilionoideae crops provide insights into root nodulation and disease resistanc.</title>
        <authorList>
            <person name="Jiang F."/>
        </authorList>
    </citation>
    <scope>NUCLEOTIDE SEQUENCE [LARGE SCALE GENOMIC DNA]</scope>
    <source>
        <strain evidence="2">JINMINGXINNONG_FW02</strain>
        <tissue evidence="2">Leaves</tissue>
    </source>
</reference>
<dbReference type="Proteomes" id="UP001374584">
    <property type="component" value="Unassembled WGS sequence"/>
</dbReference>
<dbReference type="AlphaFoldDB" id="A0AAN9RH67"/>